<feature type="region of interest" description="Disordered" evidence="1">
    <location>
        <begin position="1"/>
        <end position="28"/>
    </location>
</feature>
<comment type="caution">
    <text evidence="2">The sequence shown here is derived from an EMBL/GenBank/DDBJ whole genome shotgun (WGS) entry which is preliminary data.</text>
</comment>
<sequence length="62" mass="6838">MPIRVTARHPIRRAGRHWPAEPVTVPDGDLTDAQVEALRVEPELTVEDVAPAKPPKEKPPAK</sequence>
<evidence type="ECO:0000313" key="3">
    <source>
        <dbReference type="Proteomes" id="UP000434582"/>
    </source>
</evidence>
<organism evidence="2 3">
    <name type="scientific">Roseospira navarrensis</name>
    <dbReference type="NCBI Taxonomy" id="140058"/>
    <lineage>
        <taxon>Bacteria</taxon>
        <taxon>Pseudomonadati</taxon>
        <taxon>Pseudomonadota</taxon>
        <taxon>Alphaproteobacteria</taxon>
        <taxon>Rhodospirillales</taxon>
        <taxon>Rhodospirillaceae</taxon>
        <taxon>Roseospira</taxon>
    </lineage>
</organism>
<feature type="compositionally biased region" description="Basic residues" evidence="1">
    <location>
        <begin position="1"/>
        <end position="16"/>
    </location>
</feature>
<dbReference type="Proteomes" id="UP000434582">
    <property type="component" value="Unassembled WGS sequence"/>
</dbReference>
<evidence type="ECO:0000313" key="2">
    <source>
        <dbReference type="EMBL" id="MQX36823.1"/>
    </source>
</evidence>
<dbReference type="SUPFAM" id="SSF160059">
    <property type="entry name" value="PriA/YqbF domain"/>
    <property type="match status" value="1"/>
</dbReference>
<gene>
    <name evidence="2" type="ORF">GHC57_09880</name>
</gene>
<proteinExistence type="predicted"/>
<keyword evidence="3" id="KW-1185">Reference proteome</keyword>
<reference evidence="2 3" key="1">
    <citation type="submission" date="2019-10" db="EMBL/GenBank/DDBJ databases">
        <title>Draft whole-genome sequence of the purple nonsulfur photosynthetic bacterium Roseospira navarrensis DSM 15114.</title>
        <authorList>
            <person name="Kyndt J.A."/>
            <person name="Meyer T.E."/>
        </authorList>
    </citation>
    <scope>NUCLEOTIDE SEQUENCE [LARGE SCALE GENOMIC DNA]</scope>
    <source>
        <strain evidence="2 3">DSM 15114</strain>
    </source>
</reference>
<protein>
    <recommendedName>
        <fullName evidence="4">Mu-like prophage FluMu N-terminal domain-containing protein</fullName>
    </recommendedName>
</protein>
<dbReference type="RefSeq" id="WP_153343682.1">
    <property type="nucleotide sequence ID" value="NZ_WIVE01000027.1"/>
</dbReference>
<dbReference type="Gene3D" id="3.40.5.80">
    <property type="match status" value="1"/>
</dbReference>
<dbReference type="EMBL" id="WIVE01000027">
    <property type="protein sequence ID" value="MQX36823.1"/>
    <property type="molecule type" value="Genomic_DNA"/>
</dbReference>
<dbReference type="AlphaFoldDB" id="A0A7X1ZE11"/>
<evidence type="ECO:0008006" key="4">
    <source>
        <dbReference type="Google" id="ProtNLM"/>
    </source>
</evidence>
<dbReference type="OrthoDB" id="5465462at2"/>
<accession>A0A7X1ZE11</accession>
<name>A0A7X1ZE11_9PROT</name>
<evidence type="ECO:0000256" key="1">
    <source>
        <dbReference type="SAM" id="MobiDB-lite"/>
    </source>
</evidence>